<dbReference type="Proteomes" id="UP000192356">
    <property type="component" value="Unassembled WGS sequence"/>
</dbReference>
<evidence type="ECO:0000259" key="6">
    <source>
        <dbReference type="Pfam" id="PF00557"/>
    </source>
</evidence>
<dbReference type="OrthoDB" id="7848262at2759"/>
<dbReference type="GO" id="GO:0006508">
    <property type="term" value="P:proteolysis"/>
    <property type="evidence" value="ECO:0007669"/>
    <property type="project" value="UniProtKB-KW"/>
</dbReference>
<dbReference type="InterPro" id="IPR000994">
    <property type="entry name" value="Pept_M24"/>
</dbReference>
<evidence type="ECO:0000256" key="3">
    <source>
        <dbReference type="ARBA" id="ARBA00022670"/>
    </source>
</evidence>
<evidence type="ECO:0000313" key="8">
    <source>
        <dbReference type="Proteomes" id="UP000192356"/>
    </source>
</evidence>
<name>A0A1X0Q811_9MICR</name>
<dbReference type="InterPro" id="IPR036388">
    <property type="entry name" value="WH-like_DNA-bd_sf"/>
</dbReference>
<keyword evidence="1" id="KW-0031">Aminopeptidase</keyword>
<keyword evidence="4" id="KW-0479">Metal-binding</keyword>
<dbReference type="InterPro" id="IPR050247">
    <property type="entry name" value="Met_Aminopeptidase_Type2"/>
</dbReference>
<accession>A0A1X0Q811</accession>
<keyword evidence="5" id="KW-0378">Hydrolase</keyword>
<keyword evidence="2" id="KW-0963">Cytoplasm</keyword>
<dbReference type="Gene3D" id="3.90.230.10">
    <property type="entry name" value="Creatinase/methionine aminopeptidase superfamily"/>
    <property type="match status" value="1"/>
</dbReference>
<dbReference type="GO" id="GO:0070006">
    <property type="term" value="F:metalloaminopeptidase activity"/>
    <property type="evidence" value="ECO:0007669"/>
    <property type="project" value="InterPro"/>
</dbReference>
<evidence type="ECO:0000256" key="4">
    <source>
        <dbReference type="ARBA" id="ARBA00022723"/>
    </source>
</evidence>
<dbReference type="PROSITE" id="PS01202">
    <property type="entry name" value="MAP_2"/>
    <property type="match status" value="1"/>
</dbReference>
<evidence type="ECO:0000256" key="2">
    <source>
        <dbReference type="ARBA" id="ARBA00022490"/>
    </source>
</evidence>
<sequence length="344" mass="39004">MLLINPTKEQKIEFLDPKNYETTNDEKYNEVLRAADAHKRIRYNLQNMIKPGQSLKEVISYVEDATRIMLKGELNDGIGFPCGISLNDCAAHFSLNSWNDDIYLKADDVLKIDFGTHVNGRIVDAAFTVCFDERYENLLLASKEATYAGIKAIGIDTCVSDVGAAINEVMTSFEIEDENHNSVRIKPVKNLNGHSIGQFKIHDGIHIPVEKNYDPSRVKEGFVAVETFATTGRGYIENDGVCSHYMVEDLNKTPKIYNEKAKNAFELIKKEIKTLPFSPNHLIHKNNKIEKLTVKLLESRKIIEAYPPLVDRPVNHRVCKVAQFEHTLYLTENGKKIVSKGEDY</sequence>
<organism evidence="7 8">
    <name type="scientific">Hepatospora eriocheir</name>
    <dbReference type="NCBI Taxonomy" id="1081669"/>
    <lineage>
        <taxon>Eukaryota</taxon>
        <taxon>Fungi</taxon>
        <taxon>Fungi incertae sedis</taxon>
        <taxon>Microsporidia</taxon>
        <taxon>Hepatosporidae</taxon>
        <taxon>Hepatospora</taxon>
    </lineage>
</organism>
<dbReference type="AlphaFoldDB" id="A0A1X0Q811"/>
<dbReference type="Gene3D" id="1.10.10.10">
    <property type="entry name" value="Winged helix-like DNA-binding domain superfamily/Winged helix DNA-binding domain"/>
    <property type="match status" value="1"/>
</dbReference>
<keyword evidence="8" id="KW-1185">Reference proteome</keyword>
<dbReference type="SUPFAM" id="SSF55920">
    <property type="entry name" value="Creatinase/aminopeptidase"/>
    <property type="match status" value="1"/>
</dbReference>
<dbReference type="NCBIfam" id="TIGR00501">
    <property type="entry name" value="met_pdase_II"/>
    <property type="match status" value="1"/>
</dbReference>
<gene>
    <name evidence="7" type="primary">MAP2</name>
    <name evidence="7" type="ORF">HERIO_2099</name>
</gene>
<evidence type="ECO:0000313" key="7">
    <source>
        <dbReference type="EMBL" id="ORD95911.1"/>
    </source>
</evidence>
<dbReference type="InterPro" id="IPR002468">
    <property type="entry name" value="Pept_M24A_MAP2"/>
</dbReference>
<dbReference type="EMBL" id="LVKB01000156">
    <property type="protein sequence ID" value="ORD95911.1"/>
    <property type="molecule type" value="Genomic_DNA"/>
</dbReference>
<dbReference type="InterPro" id="IPR018349">
    <property type="entry name" value="Pept_M24A_MAP2_BS"/>
</dbReference>
<dbReference type="InterPro" id="IPR036390">
    <property type="entry name" value="WH_DNA-bd_sf"/>
</dbReference>
<dbReference type="PANTHER" id="PTHR45777:SF2">
    <property type="entry name" value="METHIONINE AMINOPEPTIDASE 2"/>
    <property type="match status" value="1"/>
</dbReference>
<dbReference type="PANTHER" id="PTHR45777">
    <property type="entry name" value="METHIONINE AMINOPEPTIDASE 2"/>
    <property type="match status" value="1"/>
</dbReference>
<feature type="domain" description="Peptidase M24" evidence="6">
    <location>
        <begin position="32"/>
        <end position="223"/>
    </location>
</feature>
<comment type="caution">
    <text evidence="7">The sequence shown here is derived from an EMBL/GenBank/DDBJ whole genome shotgun (WGS) entry which is preliminary data.</text>
</comment>
<evidence type="ECO:0000256" key="5">
    <source>
        <dbReference type="ARBA" id="ARBA00022801"/>
    </source>
</evidence>
<dbReference type="Pfam" id="PF00557">
    <property type="entry name" value="Peptidase_M24"/>
    <property type="match status" value="1"/>
</dbReference>
<protein>
    <submittedName>
        <fullName evidence="7">MAP2</fullName>
    </submittedName>
</protein>
<evidence type="ECO:0000256" key="1">
    <source>
        <dbReference type="ARBA" id="ARBA00022438"/>
    </source>
</evidence>
<keyword evidence="3" id="KW-0645">Protease</keyword>
<dbReference type="InterPro" id="IPR036005">
    <property type="entry name" value="Creatinase/aminopeptidase-like"/>
</dbReference>
<dbReference type="GO" id="GO:0046872">
    <property type="term" value="F:metal ion binding"/>
    <property type="evidence" value="ECO:0007669"/>
    <property type="project" value="UniProtKB-KW"/>
</dbReference>
<dbReference type="SUPFAM" id="SSF46785">
    <property type="entry name" value="Winged helix' DNA-binding domain"/>
    <property type="match status" value="1"/>
</dbReference>
<dbReference type="GO" id="GO:0005737">
    <property type="term" value="C:cytoplasm"/>
    <property type="evidence" value="ECO:0007669"/>
    <property type="project" value="TreeGrafter"/>
</dbReference>
<reference evidence="7 8" key="1">
    <citation type="journal article" date="2017" name="Environ. Microbiol.">
        <title>Decay of the glycolytic pathway and adaptation to intranuclear parasitism within Enterocytozoonidae microsporidia.</title>
        <authorList>
            <person name="Wiredu Boakye D."/>
            <person name="Jaroenlak P."/>
            <person name="Prachumwat A."/>
            <person name="Williams T.A."/>
            <person name="Bateman K.S."/>
            <person name="Itsathitphaisarn O."/>
            <person name="Sritunyalucksana K."/>
            <person name="Paszkiewicz K.H."/>
            <person name="Moore K.A."/>
            <person name="Stentiford G.D."/>
            <person name="Williams B.A."/>
        </authorList>
    </citation>
    <scope>NUCLEOTIDE SEQUENCE [LARGE SCALE GENOMIC DNA]</scope>
    <source>
        <strain evidence="7 8">GB1</strain>
    </source>
</reference>
<proteinExistence type="predicted"/>
<dbReference type="VEuPathDB" id="MicrosporidiaDB:HERIO_2099"/>
<dbReference type="VEuPathDB" id="MicrosporidiaDB:A0H76_932"/>